<dbReference type="AlphaFoldDB" id="A0AAV1TQR8"/>
<dbReference type="Proteomes" id="UP001162060">
    <property type="component" value="Unassembled WGS sequence"/>
</dbReference>
<name>A0AAV1TQR8_9STRA</name>
<protein>
    <submittedName>
        <fullName evidence="2">Uncharacterized protein</fullName>
    </submittedName>
</protein>
<organism evidence="2 3">
    <name type="scientific">Peronospora matthiolae</name>
    <dbReference type="NCBI Taxonomy" id="2874970"/>
    <lineage>
        <taxon>Eukaryota</taxon>
        <taxon>Sar</taxon>
        <taxon>Stramenopiles</taxon>
        <taxon>Oomycota</taxon>
        <taxon>Peronosporomycetes</taxon>
        <taxon>Peronosporales</taxon>
        <taxon>Peronosporaceae</taxon>
        <taxon>Peronospora</taxon>
    </lineage>
</organism>
<feature type="compositionally biased region" description="Polar residues" evidence="1">
    <location>
        <begin position="1"/>
        <end position="16"/>
    </location>
</feature>
<comment type="caution">
    <text evidence="2">The sequence shown here is derived from an EMBL/GenBank/DDBJ whole genome shotgun (WGS) entry which is preliminary data.</text>
</comment>
<accession>A0AAV1TQR8</accession>
<gene>
    <name evidence="2" type="ORF">PM001_LOCUS9116</name>
</gene>
<evidence type="ECO:0000256" key="1">
    <source>
        <dbReference type="SAM" id="MobiDB-lite"/>
    </source>
</evidence>
<reference evidence="2" key="1">
    <citation type="submission" date="2024-01" db="EMBL/GenBank/DDBJ databases">
        <authorList>
            <person name="Webb A."/>
        </authorList>
    </citation>
    <scope>NUCLEOTIDE SEQUENCE</scope>
    <source>
        <strain evidence="2">Pm1</strain>
    </source>
</reference>
<feature type="region of interest" description="Disordered" evidence="1">
    <location>
        <begin position="1"/>
        <end position="28"/>
    </location>
</feature>
<evidence type="ECO:0000313" key="2">
    <source>
        <dbReference type="EMBL" id="CAK7923966.1"/>
    </source>
</evidence>
<sequence length="90" mass="9753">MSSPTLGTSDTVPSTGTDRRDDVAAGDVQHGTVDPFACQQEQAVLSESRHVVDELLHEVYGLRDRVARLEGQLDLLLRDPRLVASPNLSA</sequence>
<evidence type="ECO:0000313" key="3">
    <source>
        <dbReference type="Proteomes" id="UP001162060"/>
    </source>
</evidence>
<dbReference type="EMBL" id="CAKLBY020000071">
    <property type="protein sequence ID" value="CAK7923966.1"/>
    <property type="molecule type" value="Genomic_DNA"/>
</dbReference>
<proteinExistence type="predicted"/>